<organism evidence="8 9">
    <name type="scientific">Roseateles chitinivorans</name>
    <dbReference type="NCBI Taxonomy" id="2917965"/>
    <lineage>
        <taxon>Bacteria</taxon>
        <taxon>Pseudomonadati</taxon>
        <taxon>Pseudomonadota</taxon>
        <taxon>Betaproteobacteria</taxon>
        <taxon>Burkholderiales</taxon>
        <taxon>Sphaerotilaceae</taxon>
        <taxon>Roseateles</taxon>
    </lineage>
</organism>
<dbReference type="InterPro" id="IPR003154">
    <property type="entry name" value="S1/P1nuclease"/>
</dbReference>
<keyword evidence="4" id="KW-0378">Hydrolase</keyword>
<dbReference type="GO" id="GO:0003676">
    <property type="term" value="F:nucleic acid binding"/>
    <property type="evidence" value="ECO:0007669"/>
    <property type="project" value="InterPro"/>
</dbReference>
<protein>
    <recommendedName>
        <fullName evidence="10">S1/P1 nuclease</fullName>
    </recommendedName>
</protein>
<dbReference type="Proteomes" id="UP000231501">
    <property type="component" value="Unassembled WGS sequence"/>
</dbReference>
<evidence type="ECO:0000256" key="1">
    <source>
        <dbReference type="ARBA" id="ARBA00022722"/>
    </source>
</evidence>
<dbReference type="PANTHER" id="PTHR33146">
    <property type="entry name" value="ENDONUCLEASE 4"/>
    <property type="match status" value="1"/>
</dbReference>
<keyword evidence="6" id="KW-0325">Glycoprotein</keyword>
<dbReference type="SUPFAM" id="SSF48537">
    <property type="entry name" value="Phospholipase C/P1 nuclease"/>
    <property type="match status" value="1"/>
</dbReference>
<evidence type="ECO:0000256" key="4">
    <source>
        <dbReference type="ARBA" id="ARBA00022801"/>
    </source>
</evidence>
<dbReference type="PANTHER" id="PTHR33146:SF14">
    <property type="entry name" value="ENDONUCLEASE 1"/>
    <property type="match status" value="1"/>
</dbReference>
<dbReference type="InterPro" id="IPR008947">
    <property type="entry name" value="PLipase_C/P1_nuclease_dom_sf"/>
</dbReference>
<sequence>MRPKPGNLRCRPSRSAMHNPRSPAGQAPAHRPTRVPVMTTTFARGVAALSLLAACCGSAFGFGAAGHNAVGEIAAQLIKGHRADTEVQRILGPVSLRDIAVWDDCVKGIDTGNDFKYAVTGRFPECAVFENNAEEEARMRDYVKRNFEQCGPKPGEESCNKQYHYANVAIQRGRYVPGAIGTSDHDIVPALKAAILVLKTGQQTPPMDFNEREALALVVHALGDMHQPLHMGSLYLDGDGKPYDPDRQGQDAMTHTVGGNAITMPRPDGTPGGNLHSYWDGLPGRLSAEQLAAMPAQAKAVPPTAGSPDDWPVLWASESLLGAKEAFEGMSFGARQQSLRGPRWMGTPPAGYEARSLEQTRQNVIKGGARLAQLLRSIWPDKP</sequence>
<dbReference type="EMBL" id="PEOG01000011">
    <property type="protein sequence ID" value="PIM54289.1"/>
    <property type="molecule type" value="Genomic_DNA"/>
</dbReference>
<evidence type="ECO:0000256" key="3">
    <source>
        <dbReference type="ARBA" id="ARBA00022759"/>
    </source>
</evidence>
<evidence type="ECO:0000256" key="2">
    <source>
        <dbReference type="ARBA" id="ARBA00022723"/>
    </source>
</evidence>
<dbReference type="Gene3D" id="1.10.575.10">
    <property type="entry name" value="P1 Nuclease"/>
    <property type="match status" value="1"/>
</dbReference>
<keyword evidence="2" id="KW-0479">Metal-binding</keyword>
<evidence type="ECO:0000256" key="5">
    <source>
        <dbReference type="ARBA" id="ARBA00023157"/>
    </source>
</evidence>
<keyword evidence="1" id="KW-0540">Nuclease</keyword>
<dbReference type="GO" id="GO:0004519">
    <property type="term" value="F:endonuclease activity"/>
    <property type="evidence" value="ECO:0007669"/>
    <property type="project" value="UniProtKB-KW"/>
</dbReference>
<proteinExistence type="predicted"/>
<gene>
    <name evidence="8" type="ORF">CS062_05115</name>
</gene>
<evidence type="ECO:0000313" key="9">
    <source>
        <dbReference type="Proteomes" id="UP000231501"/>
    </source>
</evidence>
<dbReference type="AlphaFoldDB" id="A0A2G9CFL3"/>
<evidence type="ECO:0008006" key="10">
    <source>
        <dbReference type="Google" id="ProtNLM"/>
    </source>
</evidence>
<dbReference type="GO" id="GO:0046872">
    <property type="term" value="F:metal ion binding"/>
    <property type="evidence" value="ECO:0007669"/>
    <property type="project" value="UniProtKB-KW"/>
</dbReference>
<accession>A0A2G9CFL3</accession>
<comment type="caution">
    <text evidence="8">The sequence shown here is derived from an EMBL/GenBank/DDBJ whole genome shotgun (WGS) entry which is preliminary data.</text>
</comment>
<evidence type="ECO:0000256" key="6">
    <source>
        <dbReference type="ARBA" id="ARBA00023180"/>
    </source>
</evidence>
<feature type="region of interest" description="Disordered" evidence="7">
    <location>
        <begin position="1"/>
        <end position="32"/>
    </location>
</feature>
<dbReference type="Pfam" id="PF02265">
    <property type="entry name" value="S1-P1_nuclease"/>
    <property type="match status" value="1"/>
</dbReference>
<evidence type="ECO:0000313" key="8">
    <source>
        <dbReference type="EMBL" id="PIM54289.1"/>
    </source>
</evidence>
<dbReference type="GO" id="GO:0006308">
    <property type="term" value="P:DNA catabolic process"/>
    <property type="evidence" value="ECO:0007669"/>
    <property type="project" value="InterPro"/>
</dbReference>
<keyword evidence="9" id="KW-1185">Reference proteome</keyword>
<reference evidence="8 9" key="1">
    <citation type="submission" date="2017-11" db="EMBL/GenBank/DDBJ databases">
        <title>Draft genome sequence of Mitsuaria sp. HWN-4.</title>
        <authorList>
            <person name="Gundlapally S.R."/>
        </authorList>
    </citation>
    <scope>NUCLEOTIDE SEQUENCE [LARGE SCALE GENOMIC DNA]</scope>
    <source>
        <strain evidence="8 9">HWN-4</strain>
    </source>
</reference>
<keyword evidence="5" id="KW-1015">Disulfide bond</keyword>
<name>A0A2G9CFL3_9BURK</name>
<dbReference type="CDD" id="cd11010">
    <property type="entry name" value="S1-P1_nuclease"/>
    <property type="match status" value="1"/>
</dbReference>
<evidence type="ECO:0000256" key="7">
    <source>
        <dbReference type="SAM" id="MobiDB-lite"/>
    </source>
</evidence>
<dbReference type="GO" id="GO:0016788">
    <property type="term" value="F:hydrolase activity, acting on ester bonds"/>
    <property type="evidence" value="ECO:0007669"/>
    <property type="project" value="InterPro"/>
</dbReference>
<keyword evidence="3" id="KW-0255">Endonuclease</keyword>